<dbReference type="EMBL" id="KZ662997">
    <property type="protein sequence ID" value="PPS16818.1"/>
    <property type="molecule type" value="Genomic_DNA"/>
</dbReference>
<accession>A0A2P5YMP5</accession>
<organism evidence="1 2">
    <name type="scientific">Gossypium barbadense</name>
    <name type="common">Sea Island cotton</name>
    <name type="synonym">Hibiscus barbadensis</name>
    <dbReference type="NCBI Taxonomy" id="3634"/>
    <lineage>
        <taxon>Eukaryota</taxon>
        <taxon>Viridiplantae</taxon>
        <taxon>Streptophyta</taxon>
        <taxon>Embryophyta</taxon>
        <taxon>Tracheophyta</taxon>
        <taxon>Spermatophyta</taxon>
        <taxon>Magnoliopsida</taxon>
        <taxon>eudicotyledons</taxon>
        <taxon>Gunneridae</taxon>
        <taxon>Pentapetalae</taxon>
        <taxon>rosids</taxon>
        <taxon>malvids</taxon>
        <taxon>Malvales</taxon>
        <taxon>Malvaceae</taxon>
        <taxon>Malvoideae</taxon>
        <taxon>Gossypium</taxon>
    </lineage>
</organism>
<evidence type="ECO:0000313" key="2">
    <source>
        <dbReference type="Proteomes" id="UP000239757"/>
    </source>
</evidence>
<sequence>MRVEEDAPVVVESWRTFPGGVSSSYVMMSLGALCAQRFQRMKPPHELDEKELVAEPVGPHDVEGHHQYGWQISAVGPEEDAPFRFFEARTIVFLPRELDMVYAKKMRMGVENGVGGSVQAWQEGRMDLQRLGFGILGEEDDE</sequence>
<evidence type="ECO:0000313" key="1">
    <source>
        <dbReference type="EMBL" id="PPS16818.1"/>
    </source>
</evidence>
<protein>
    <submittedName>
        <fullName evidence="1">Uncharacterized protein</fullName>
    </submittedName>
</protein>
<proteinExistence type="predicted"/>
<gene>
    <name evidence="1" type="ORF">GOBAR_AA03762</name>
</gene>
<name>A0A2P5YMP5_GOSBA</name>
<reference evidence="1 2" key="1">
    <citation type="submission" date="2015-01" db="EMBL/GenBank/DDBJ databases">
        <title>Genome of allotetraploid Gossypium barbadense reveals genomic plasticity and fiber elongation in cotton evolution.</title>
        <authorList>
            <person name="Chen X."/>
            <person name="Liu X."/>
            <person name="Zhao B."/>
            <person name="Zheng H."/>
            <person name="Hu Y."/>
            <person name="Lu G."/>
            <person name="Yang C."/>
            <person name="Chen J."/>
            <person name="Shan C."/>
            <person name="Zhang L."/>
            <person name="Zhou Y."/>
            <person name="Wang L."/>
            <person name="Guo W."/>
            <person name="Bai Y."/>
            <person name="Ruan J."/>
            <person name="Shangguan X."/>
            <person name="Mao Y."/>
            <person name="Jiang J."/>
            <person name="Zhu Y."/>
            <person name="Lei J."/>
            <person name="Kang H."/>
            <person name="Chen S."/>
            <person name="He X."/>
            <person name="Wang R."/>
            <person name="Wang Y."/>
            <person name="Chen J."/>
            <person name="Wang L."/>
            <person name="Yu S."/>
            <person name="Wang B."/>
            <person name="Wei J."/>
            <person name="Song S."/>
            <person name="Lu X."/>
            <person name="Gao Z."/>
            <person name="Gu W."/>
            <person name="Deng X."/>
            <person name="Ma D."/>
            <person name="Wang S."/>
            <person name="Liang W."/>
            <person name="Fang L."/>
            <person name="Cai C."/>
            <person name="Zhu X."/>
            <person name="Zhou B."/>
            <person name="Zhang Y."/>
            <person name="Chen Z."/>
            <person name="Xu S."/>
            <person name="Zhu R."/>
            <person name="Wang S."/>
            <person name="Zhang T."/>
            <person name="Zhao G."/>
        </authorList>
    </citation>
    <scope>NUCLEOTIDE SEQUENCE [LARGE SCALE GENOMIC DNA]</scope>
    <source>
        <strain evidence="2">cv. Xinhai21</strain>
        <tissue evidence="1">Leaf</tissue>
    </source>
</reference>
<dbReference type="AlphaFoldDB" id="A0A2P5YMP5"/>
<dbReference type="Proteomes" id="UP000239757">
    <property type="component" value="Unassembled WGS sequence"/>
</dbReference>